<accession>C0E331</accession>
<dbReference type="AlphaFoldDB" id="C0E331"/>
<dbReference type="EMBL" id="ACEB01000021">
    <property type="protein sequence ID" value="EEG26965.1"/>
    <property type="molecule type" value="Genomic_DNA"/>
</dbReference>
<proteinExistence type="predicted"/>
<dbReference type="Proteomes" id="UP000006247">
    <property type="component" value="Unassembled WGS sequence"/>
</dbReference>
<organism evidence="1 2">
    <name type="scientific">Corynebacterium matruchotii ATCC 33806</name>
    <dbReference type="NCBI Taxonomy" id="566549"/>
    <lineage>
        <taxon>Bacteria</taxon>
        <taxon>Bacillati</taxon>
        <taxon>Actinomycetota</taxon>
        <taxon>Actinomycetes</taxon>
        <taxon>Mycobacteriales</taxon>
        <taxon>Corynebacteriaceae</taxon>
        <taxon>Corynebacterium</taxon>
    </lineage>
</organism>
<comment type="caution">
    <text evidence="1">The sequence shown here is derived from an EMBL/GenBank/DDBJ whole genome shotgun (WGS) entry which is preliminary data.</text>
</comment>
<reference evidence="1 2" key="1">
    <citation type="submission" date="2009-01" db="EMBL/GenBank/DDBJ databases">
        <authorList>
            <person name="Fulton L."/>
            <person name="Clifton S."/>
            <person name="Chinwalla A.T."/>
            <person name="Mitreva M."/>
            <person name="Sodergren E."/>
            <person name="Weinstock G."/>
            <person name="Clifton S."/>
            <person name="Dooling D.J."/>
            <person name="Fulton B."/>
            <person name="Minx P."/>
            <person name="Pepin K.H."/>
            <person name="Johnson M."/>
            <person name="Bhonagiri V."/>
            <person name="Nash W.E."/>
            <person name="Mardis E.R."/>
            <person name="Wilson R.K."/>
        </authorList>
    </citation>
    <scope>NUCLEOTIDE SEQUENCE [LARGE SCALE GENOMIC DNA]</scope>
    <source>
        <strain evidence="1 2">ATCC 33806</strain>
    </source>
</reference>
<evidence type="ECO:0000313" key="1">
    <source>
        <dbReference type="EMBL" id="EEG26965.1"/>
    </source>
</evidence>
<protein>
    <submittedName>
        <fullName evidence="1">Uncharacterized protein</fullName>
    </submittedName>
</protein>
<dbReference type="HOGENOM" id="CLU_2878271_0_0_11"/>
<evidence type="ECO:0000313" key="2">
    <source>
        <dbReference type="Proteomes" id="UP000006247"/>
    </source>
</evidence>
<sequence length="63" mass="7135">MLVGEIVKFIGWVLGESGIDAWGSGGQWFVWVFVILCEFLRMKCGFLARKSESGGHRAIEMWL</sequence>
<gene>
    <name evidence="1" type="ORF">CORMATOL_01393</name>
</gene>
<name>C0E331_9CORY</name>